<evidence type="ECO:0000256" key="8">
    <source>
        <dbReference type="ARBA" id="ARBA00022859"/>
    </source>
</evidence>
<feature type="domain" description="TIR" evidence="14">
    <location>
        <begin position="684"/>
        <end position="832"/>
    </location>
</feature>
<comment type="subcellular location">
    <subcellularLocation>
        <location evidence="1">Membrane</location>
        <topology evidence="1">Single-pass type I membrane protein</topology>
    </subcellularLocation>
</comment>
<evidence type="ECO:0000256" key="12">
    <source>
        <dbReference type="ARBA" id="ARBA00023180"/>
    </source>
</evidence>
<keyword evidence="4" id="KW-0433">Leucine-rich repeat</keyword>
<protein>
    <recommendedName>
        <fullName evidence="14">TIR domain-containing protein</fullName>
    </recommendedName>
</protein>
<gene>
    <name evidence="15" type="ORF">TGEB3V08_LOCUS638</name>
</gene>
<keyword evidence="7" id="KW-0677">Repeat</keyword>
<comment type="similarity">
    <text evidence="2">Belongs to the Toll-like receptor family.</text>
</comment>
<evidence type="ECO:0000256" key="13">
    <source>
        <dbReference type="SAM" id="Phobius"/>
    </source>
</evidence>
<evidence type="ECO:0000256" key="11">
    <source>
        <dbReference type="ARBA" id="ARBA00023170"/>
    </source>
</evidence>
<keyword evidence="10 13" id="KW-0472">Membrane</keyword>
<dbReference type="EMBL" id="OE839224">
    <property type="protein sequence ID" value="CAD7586251.1"/>
    <property type="molecule type" value="Genomic_DNA"/>
</dbReference>
<dbReference type="PANTHER" id="PTHR24365">
    <property type="entry name" value="TOLL-LIKE RECEPTOR"/>
    <property type="match status" value="1"/>
</dbReference>
<reference evidence="15" key="1">
    <citation type="submission" date="2020-11" db="EMBL/GenBank/DDBJ databases">
        <authorList>
            <person name="Tran Van P."/>
        </authorList>
    </citation>
    <scope>NUCLEOTIDE SEQUENCE</scope>
</reference>
<feature type="transmembrane region" description="Helical" evidence="13">
    <location>
        <begin position="934"/>
        <end position="962"/>
    </location>
</feature>
<accession>A0A7R9JPS1</accession>
<dbReference type="PROSITE" id="PS50104">
    <property type="entry name" value="TIR"/>
    <property type="match status" value="2"/>
</dbReference>
<keyword evidence="12" id="KW-0325">Glycoprotein</keyword>
<dbReference type="Gene3D" id="1.20.1250.20">
    <property type="entry name" value="MFS general substrate transporter like domains"/>
    <property type="match status" value="1"/>
</dbReference>
<dbReference type="Gene3D" id="3.80.10.10">
    <property type="entry name" value="Ribonuclease Inhibitor"/>
    <property type="match status" value="1"/>
</dbReference>
<keyword evidence="8" id="KW-0391">Immunity</keyword>
<keyword evidence="9 13" id="KW-1133">Transmembrane helix</keyword>
<keyword evidence="3" id="KW-0399">Innate immunity</keyword>
<name>A0A7R9JPS1_TIMGE</name>
<evidence type="ECO:0000256" key="3">
    <source>
        <dbReference type="ARBA" id="ARBA00022588"/>
    </source>
</evidence>
<feature type="transmembrane region" description="Helical" evidence="13">
    <location>
        <begin position="252"/>
        <end position="277"/>
    </location>
</feature>
<dbReference type="SUPFAM" id="SSF103473">
    <property type="entry name" value="MFS general substrate transporter"/>
    <property type="match status" value="1"/>
</dbReference>
<evidence type="ECO:0000256" key="10">
    <source>
        <dbReference type="ARBA" id="ARBA00023136"/>
    </source>
</evidence>
<dbReference type="GO" id="GO:0045087">
    <property type="term" value="P:innate immune response"/>
    <property type="evidence" value="ECO:0007669"/>
    <property type="project" value="UniProtKB-KW"/>
</dbReference>
<dbReference type="PROSITE" id="PS51450">
    <property type="entry name" value="LRR"/>
    <property type="match status" value="1"/>
</dbReference>
<evidence type="ECO:0000256" key="9">
    <source>
        <dbReference type="ARBA" id="ARBA00022989"/>
    </source>
</evidence>
<dbReference type="InterPro" id="IPR001611">
    <property type="entry name" value="Leu-rich_rpt"/>
</dbReference>
<dbReference type="PANTHER" id="PTHR24365:SF530">
    <property type="entry name" value="MSTPROX-RELATED"/>
    <property type="match status" value="1"/>
</dbReference>
<dbReference type="FunFam" id="3.40.50.10140:FF:000001">
    <property type="entry name" value="Toll-like receptor 2"/>
    <property type="match status" value="1"/>
</dbReference>
<dbReference type="SUPFAM" id="SSF52058">
    <property type="entry name" value="L domain-like"/>
    <property type="match status" value="1"/>
</dbReference>
<evidence type="ECO:0000313" key="15">
    <source>
        <dbReference type="EMBL" id="CAD7586251.1"/>
    </source>
</evidence>
<dbReference type="InterPro" id="IPR035897">
    <property type="entry name" value="Toll_tir_struct_dom_sf"/>
</dbReference>
<evidence type="ECO:0000256" key="7">
    <source>
        <dbReference type="ARBA" id="ARBA00022737"/>
    </source>
</evidence>
<dbReference type="InterPro" id="IPR032675">
    <property type="entry name" value="LRR_dom_sf"/>
</dbReference>
<evidence type="ECO:0000256" key="4">
    <source>
        <dbReference type="ARBA" id="ARBA00022614"/>
    </source>
</evidence>
<keyword evidence="6" id="KW-0732">Signal</keyword>
<evidence type="ECO:0000256" key="5">
    <source>
        <dbReference type="ARBA" id="ARBA00022692"/>
    </source>
</evidence>
<dbReference type="GO" id="GO:0007165">
    <property type="term" value="P:signal transduction"/>
    <property type="evidence" value="ECO:0007669"/>
    <property type="project" value="InterPro"/>
</dbReference>
<keyword evidence="11" id="KW-0675">Receptor</keyword>
<dbReference type="Pfam" id="PF01582">
    <property type="entry name" value="TIR"/>
    <property type="match status" value="2"/>
</dbReference>
<dbReference type="InterPro" id="IPR000157">
    <property type="entry name" value="TIR_dom"/>
</dbReference>
<keyword evidence="5 13" id="KW-0812">Transmembrane</keyword>
<dbReference type="InterPro" id="IPR036259">
    <property type="entry name" value="MFS_trans_sf"/>
</dbReference>
<organism evidence="15">
    <name type="scientific">Timema genevievae</name>
    <name type="common">Walking stick</name>
    <dbReference type="NCBI Taxonomy" id="629358"/>
    <lineage>
        <taxon>Eukaryota</taxon>
        <taxon>Metazoa</taxon>
        <taxon>Ecdysozoa</taxon>
        <taxon>Arthropoda</taxon>
        <taxon>Hexapoda</taxon>
        <taxon>Insecta</taxon>
        <taxon>Pterygota</taxon>
        <taxon>Neoptera</taxon>
        <taxon>Polyneoptera</taxon>
        <taxon>Phasmatodea</taxon>
        <taxon>Timematodea</taxon>
        <taxon>Timematoidea</taxon>
        <taxon>Timematidae</taxon>
        <taxon>Timema</taxon>
    </lineage>
</organism>
<dbReference type="SUPFAM" id="SSF52200">
    <property type="entry name" value="Toll/Interleukin receptor TIR domain"/>
    <property type="match status" value="2"/>
</dbReference>
<evidence type="ECO:0000256" key="1">
    <source>
        <dbReference type="ARBA" id="ARBA00004479"/>
    </source>
</evidence>
<dbReference type="AlphaFoldDB" id="A0A7R9JPS1"/>
<feature type="domain" description="TIR" evidence="14">
    <location>
        <begin position="399"/>
        <end position="544"/>
    </location>
</feature>
<dbReference type="GO" id="GO:0005886">
    <property type="term" value="C:plasma membrane"/>
    <property type="evidence" value="ECO:0007669"/>
    <property type="project" value="TreeGrafter"/>
</dbReference>
<dbReference type="GO" id="GO:0038023">
    <property type="term" value="F:signaling receptor activity"/>
    <property type="evidence" value="ECO:0007669"/>
    <property type="project" value="TreeGrafter"/>
</dbReference>
<dbReference type="SMART" id="SM00255">
    <property type="entry name" value="TIR"/>
    <property type="match status" value="2"/>
</dbReference>
<evidence type="ECO:0000256" key="2">
    <source>
        <dbReference type="ARBA" id="ARBA00009634"/>
    </source>
</evidence>
<dbReference type="Gene3D" id="3.40.50.10140">
    <property type="entry name" value="Toll/interleukin-1 receptor homology (TIR) domain"/>
    <property type="match status" value="2"/>
</dbReference>
<sequence>MSGRQSSSGLWGANTPHRASLTHHEYVGGGGREGAQVDLCFRDVHCLLDCIIRNAVLEYDDEESKEEWKYVVTREFGKRWIANVKEVHVVGDESRSADAMYFLQQLQMSRVQICKLDKLNLAFNSNTEWSDNEMFFVNLTNKWVKGLNLSYNSLRYLSEEMAESVGALSWVDIGGNEFDCSNCKVLNFQHWLWQSQRAILRVEIRSLNSMAYANLTCSTPKSLQGMRVIDVKFDNVSCDGKGEVENVTENDAYVTIIAPSIVGGFLLIAVVLGVLAYKYRFEISYIIHYWKLKKRTNARRISNCGLFEFDAFVSYRLEILPQHLVAPFIDLKLAVNATLDDIIDELKKKENHPSSPDLESDLDLPVLGSLAQHETSALANYATDAANALVVLSSTAEDGKIEVRISVGRQDRNWVTEELVIKLEKGEERYKLCLHERDFRLGSLILENIEDAMRNSRYTIMVLSRGFVLSQWCRWELEMANYKLFEDRREFLILIEKERLDRSDIPRHLKYLIDTRTYLEWPEPDQTSSSSQEKVLWRRLKKALGESLYQKENKWELISSKNQSPKESDFAVVPSTLSAHGRDGEAAWTTKSRLLSLSMVGGENKYTDGTHILEQALKLLKEFVVANITSLALMSLNLSAQNILEWKTNNTSDTTFGVFDTESLDHLDLRSNNLSTLPTKLLELKHLTHLDISSNTRQDRTWVTEYLLAKLENSDEKYHLCLHERDFHLGSLILENIEDSMRRSRFTIMVLSKGFVLSQWCRWELEMANYKLFEDRREFLILIEKERLDRSDIPRHLKYLIDTRTYLEWSEPDQTSSSSQEKVLWRRLKKALGESLYQKTLRDEEQKSKELEADRIKNQFKNRVILVYRPYYSSPKMVHRNSYSLPRSNTLREVKLSPIYLTDEIFKKSDPSTINCESTDERVNDTTDFVKVRFVFLILGMLGIAILFIVRVNLSVAIVAMVNNTALNELEILTMETDSGSDYLDLDVCQRAENESGLAVEDGEFTWSEETQGFILSGYFYGYAAGQLPGGILAERYVRETCVRTWDLHQCLAHRRQPIRRLGLRRTLLRSEAFGRAGRVEDDAKNSGPHLILIPSPGLSVERRNGGESVAGDTDVVGLSW</sequence>
<proteinExistence type="inferred from homology"/>
<evidence type="ECO:0000259" key="14">
    <source>
        <dbReference type="PROSITE" id="PS50104"/>
    </source>
</evidence>
<evidence type="ECO:0000256" key="6">
    <source>
        <dbReference type="ARBA" id="ARBA00022729"/>
    </source>
</evidence>